<dbReference type="InterPro" id="IPR027417">
    <property type="entry name" value="P-loop_NTPase"/>
</dbReference>
<dbReference type="InterPro" id="IPR032284">
    <property type="entry name" value="RecQ_Zn-bd"/>
</dbReference>
<dbReference type="Pfam" id="PF00270">
    <property type="entry name" value="DEAD"/>
    <property type="match status" value="1"/>
</dbReference>
<dbReference type="SMART" id="SM00487">
    <property type="entry name" value="DEXDc"/>
    <property type="match status" value="1"/>
</dbReference>
<dbReference type="InterPro" id="IPR011545">
    <property type="entry name" value="DEAD/DEAH_box_helicase_dom"/>
</dbReference>
<evidence type="ECO:0000256" key="7">
    <source>
        <dbReference type="ARBA" id="ARBA00023125"/>
    </source>
</evidence>
<evidence type="ECO:0000256" key="4">
    <source>
        <dbReference type="ARBA" id="ARBA00022801"/>
    </source>
</evidence>
<evidence type="ECO:0000256" key="5">
    <source>
        <dbReference type="ARBA" id="ARBA00022806"/>
    </source>
</evidence>
<dbReference type="GO" id="GO:0046872">
    <property type="term" value="F:metal ion binding"/>
    <property type="evidence" value="ECO:0007669"/>
    <property type="project" value="UniProtKB-KW"/>
</dbReference>
<reference evidence="15" key="1">
    <citation type="journal article" date="2015" name="Microbiology">
        <title>Genome of Methanoregula boonei 6A8 reveals adaptations to oligotrophic peatland environments.</title>
        <authorList>
            <person name="Braeuer S."/>
            <person name="Cadillo-Quiroz H."/>
            <person name="Kyrpides N."/>
            <person name="Woyke T."/>
            <person name="Goodwin L."/>
            <person name="Detter C."/>
            <person name="Podell S."/>
            <person name="Yavitt J.B."/>
            <person name="Zinder S.H."/>
        </authorList>
    </citation>
    <scope>NUCLEOTIDE SEQUENCE [LARGE SCALE GENOMIC DNA]</scope>
    <source>
        <strain evidence="15">DSM 21154 / JCM 14090 / 6A8</strain>
    </source>
</reference>
<dbReference type="InterPro" id="IPR004589">
    <property type="entry name" value="DNA_helicase_ATP-dep_RecQ"/>
</dbReference>
<dbReference type="STRING" id="456442.Mboo_1092"/>
<evidence type="ECO:0000256" key="10">
    <source>
        <dbReference type="ARBA" id="ARBA00034808"/>
    </source>
</evidence>
<dbReference type="Gene3D" id="3.40.50.300">
    <property type="entry name" value="P-loop containing nucleotide triphosphate hydrolases"/>
    <property type="match status" value="2"/>
</dbReference>
<gene>
    <name evidence="14" type="ordered locus">Mboo_1092</name>
</gene>
<evidence type="ECO:0000313" key="14">
    <source>
        <dbReference type="EMBL" id="ABS55610.1"/>
    </source>
</evidence>
<dbReference type="PANTHER" id="PTHR13710:SF105">
    <property type="entry name" value="ATP-DEPENDENT DNA HELICASE Q1"/>
    <property type="match status" value="1"/>
</dbReference>
<dbReference type="PROSITE" id="PS51192">
    <property type="entry name" value="HELICASE_ATP_BIND_1"/>
    <property type="match status" value="1"/>
</dbReference>
<dbReference type="NCBIfam" id="TIGR00614">
    <property type="entry name" value="recQ_fam"/>
    <property type="match status" value="1"/>
</dbReference>
<dbReference type="HOGENOM" id="CLU_001103_9_7_2"/>
<feature type="region of interest" description="Disordered" evidence="11">
    <location>
        <begin position="419"/>
        <end position="440"/>
    </location>
</feature>
<proteinExistence type="inferred from homology"/>
<dbReference type="GO" id="GO:0006310">
    <property type="term" value="P:DNA recombination"/>
    <property type="evidence" value="ECO:0007669"/>
    <property type="project" value="InterPro"/>
</dbReference>
<dbReference type="EMBL" id="CP000780">
    <property type="protein sequence ID" value="ABS55610.1"/>
    <property type="molecule type" value="Genomic_DNA"/>
</dbReference>
<evidence type="ECO:0000256" key="9">
    <source>
        <dbReference type="ARBA" id="ARBA00034617"/>
    </source>
</evidence>
<dbReference type="GO" id="GO:0030894">
    <property type="term" value="C:replisome"/>
    <property type="evidence" value="ECO:0007669"/>
    <property type="project" value="TreeGrafter"/>
</dbReference>
<dbReference type="GO" id="GO:0003677">
    <property type="term" value="F:DNA binding"/>
    <property type="evidence" value="ECO:0007669"/>
    <property type="project" value="UniProtKB-KW"/>
</dbReference>
<sequence>MNTTPTSIARIAPGSPENPLTLLRKYWGYPAFRPHQEAIIASIIGHNDTLAIMATGSGKSLCYQLPAVYLGGLTIVISPLLALMKDQVDALNARGIPAAAWNSLLDSAGRSRIEAAMRDGRLRILFVSPEKCLQPGFLEFLQEFPVRLVAIDEAHCISEWGHDFRPEYRDLARLRKCFPSAPVIALTATAVPEVRKDISRQLGLVKPQSFVGSFCRENLEYRVIKKKNPLVQLADICCRHKNESGIVYCLSKKETEECAADLKKRGFTALAYHAGLSRPVREAVQDAFLKNTSRIVCATVAFGMGIDKPDVRFVVHYDLPKSVEGYYQETGRAGRDGKPAECVLLYSRGDAVRIRYMLDHDGAGEQASRIAQKKLRDMTGYCETIGCRRNFLLAYFGEQPARKNCGSCDACTGKVPGTEGKIRSRRSPKRSGSAAPVGVTIPRRTYPIPSV</sequence>
<feature type="domain" description="Helicase C-terminal" evidence="13">
    <location>
        <begin position="229"/>
        <end position="376"/>
    </location>
</feature>
<evidence type="ECO:0000256" key="8">
    <source>
        <dbReference type="ARBA" id="ARBA00023235"/>
    </source>
</evidence>
<evidence type="ECO:0000256" key="2">
    <source>
        <dbReference type="ARBA" id="ARBA00022723"/>
    </source>
</evidence>
<evidence type="ECO:0000313" key="15">
    <source>
        <dbReference type="Proteomes" id="UP000002408"/>
    </source>
</evidence>
<dbReference type="FunFam" id="3.40.50.300:FF:001389">
    <property type="entry name" value="ATP-dependent DNA helicase RecQ"/>
    <property type="match status" value="1"/>
</dbReference>
<dbReference type="CDD" id="cd18794">
    <property type="entry name" value="SF2_C_RecQ"/>
    <property type="match status" value="1"/>
</dbReference>
<dbReference type="PANTHER" id="PTHR13710">
    <property type="entry name" value="DNA HELICASE RECQ FAMILY MEMBER"/>
    <property type="match status" value="1"/>
</dbReference>
<keyword evidence="5 14" id="KW-0347">Helicase</keyword>
<keyword evidence="6" id="KW-0067">ATP-binding</keyword>
<dbReference type="GO" id="GO:0005737">
    <property type="term" value="C:cytoplasm"/>
    <property type="evidence" value="ECO:0007669"/>
    <property type="project" value="TreeGrafter"/>
</dbReference>
<feature type="domain" description="Helicase ATP-binding" evidence="12">
    <location>
        <begin position="40"/>
        <end position="208"/>
    </location>
</feature>
<keyword evidence="2" id="KW-0479">Metal-binding</keyword>
<dbReference type="AlphaFoldDB" id="A7I799"/>
<organism evidence="14 15">
    <name type="scientific">Methanoregula boonei (strain DSM 21154 / JCM 14090 / 6A8)</name>
    <dbReference type="NCBI Taxonomy" id="456442"/>
    <lineage>
        <taxon>Archaea</taxon>
        <taxon>Methanobacteriati</taxon>
        <taxon>Methanobacteriota</taxon>
        <taxon>Stenosarchaea group</taxon>
        <taxon>Methanomicrobia</taxon>
        <taxon>Methanomicrobiales</taxon>
        <taxon>Methanoregulaceae</taxon>
        <taxon>Methanoregula</taxon>
    </lineage>
</organism>
<dbReference type="InterPro" id="IPR001650">
    <property type="entry name" value="Helicase_C-like"/>
</dbReference>
<dbReference type="GeneID" id="5410017"/>
<dbReference type="GO" id="GO:0009378">
    <property type="term" value="F:four-way junction helicase activity"/>
    <property type="evidence" value="ECO:0007669"/>
    <property type="project" value="TreeGrafter"/>
</dbReference>
<keyword evidence="8" id="KW-0413">Isomerase</keyword>
<dbReference type="eggNOG" id="arCOG00560">
    <property type="taxonomic scope" value="Archaea"/>
</dbReference>
<dbReference type="Pfam" id="PF16124">
    <property type="entry name" value="RecQ_Zn_bind"/>
    <property type="match status" value="1"/>
</dbReference>
<dbReference type="Pfam" id="PF00271">
    <property type="entry name" value="Helicase_C"/>
    <property type="match status" value="1"/>
</dbReference>
<dbReference type="GO" id="GO:0006281">
    <property type="term" value="P:DNA repair"/>
    <property type="evidence" value="ECO:0007669"/>
    <property type="project" value="TreeGrafter"/>
</dbReference>
<name>A7I799_METB6</name>
<evidence type="ECO:0000256" key="1">
    <source>
        <dbReference type="ARBA" id="ARBA00005446"/>
    </source>
</evidence>
<keyword evidence="4" id="KW-0378">Hydrolase</keyword>
<keyword evidence="15" id="KW-1185">Reference proteome</keyword>
<dbReference type="GO" id="GO:0005524">
    <property type="term" value="F:ATP binding"/>
    <property type="evidence" value="ECO:0007669"/>
    <property type="project" value="UniProtKB-KW"/>
</dbReference>
<comment type="similarity">
    <text evidence="1">Belongs to the helicase family. RecQ subfamily.</text>
</comment>
<evidence type="ECO:0000259" key="13">
    <source>
        <dbReference type="PROSITE" id="PS51194"/>
    </source>
</evidence>
<dbReference type="PROSITE" id="PS51194">
    <property type="entry name" value="HELICASE_CTER"/>
    <property type="match status" value="1"/>
</dbReference>
<evidence type="ECO:0000256" key="11">
    <source>
        <dbReference type="SAM" id="MobiDB-lite"/>
    </source>
</evidence>
<evidence type="ECO:0000256" key="3">
    <source>
        <dbReference type="ARBA" id="ARBA00022741"/>
    </source>
</evidence>
<accession>A7I799</accession>
<keyword evidence="3" id="KW-0547">Nucleotide-binding</keyword>
<dbReference type="GO" id="GO:0043138">
    <property type="term" value="F:3'-5' DNA helicase activity"/>
    <property type="evidence" value="ECO:0007669"/>
    <property type="project" value="UniProtKB-EC"/>
</dbReference>
<keyword evidence="7" id="KW-0238">DNA-binding</keyword>
<dbReference type="SMART" id="SM00490">
    <property type="entry name" value="HELICc"/>
    <property type="match status" value="1"/>
</dbReference>
<dbReference type="KEGG" id="mbn:Mboo_1092"/>
<dbReference type="Proteomes" id="UP000002408">
    <property type="component" value="Chromosome"/>
</dbReference>
<dbReference type="InterPro" id="IPR014001">
    <property type="entry name" value="Helicase_ATP-bd"/>
</dbReference>
<dbReference type="GO" id="GO:0016787">
    <property type="term" value="F:hydrolase activity"/>
    <property type="evidence" value="ECO:0007669"/>
    <property type="project" value="UniProtKB-KW"/>
</dbReference>
<evidence type="ECO:0000259" key="12">
    <source>
        <dbReference type="PROSITE" id="PS51192"/>
    </source>
</evidence>
<dbReference type="EC" id="5.6.2.4" evidence="10"/>
<comment type="catalytic activity">
    <reaction evidence="9">
        <text>Couples ATP hydrolysis with the unwinding of duplex DNA by translocating in the 3'-5' direction.</text>
        <dbReference type="EC" id="5.6.2.4"/>
    </reaction>
</comment>
<dbReference type="SUPFAM" id="SSF52540">
    <property type="entry name" value="P-loop containing nucleoside triphosphate hydrolases"/>
    <property type="match status" value="1"/>
</dbReference>
<dbReference type="FunFam" id="3.40.50.300:FF:000156">
    <property type="entry name" value="ATP-dependent DNA helicase recQ"/>
    <property type="match status" value="1"/>
</dbReference>
<protein>
    <recommendedName>
        <fullName evidence="10">DNA 3'-5' helicase</fullName>
        <ecNumber evidence="10">5.6.2.4</ecNumber>
    </recommendedName>
</protein>
<evidence type="ECO:0000256" key="6">
    <source>
        <dbReference type="ARBA" id="ARBA00022840"/>
    </source>
</evidence>
<dbReference type="RefSeq" id="WP_012106637.1">
    <property type="nucleotide sequence ID" value="NC_009712.1"/>
</dbReference>
<dbReference type="CDD" id="cd17920">
    <property type="entry name" value="DEXHc_RecQ"/>
    <property type="match status" value="1"/>
</dbReference>